<keyword evidence="3" id="KW-1185">Reference proteome</keyword>
<evidence type="ECO:0000313" key="3">
    <source>
        <dbReference type="Proteomes" id="UP001066276"/>
    </source>
</evidence>
<feature type="region of interest" description="Disordered" evidence="1">
    <location>
        <begin position="1"/>
        <end position="23"/>
    </location>
</feature>
<dbReference type="AlphaFoldDB" id="A0AAV7SZR8"/>
<evidence type="ECO:0000256" key="1">
    <source>
        <dbReference type="SAM" id="MobiDB-lite"/>
    </source>
</evidence>
<accession>A0AAV7SZR8</accession>
<gene>
    <name evidence="2" type="ORF">NDU88_001623</name>
</gene>
<sequence length="147" mass="16435">MKVPSLETGPRRTVPSGPWHSGRTWAAVNGQAKNKHGWGQRRPIVDLAREQGKRERLLVQELRQDSGNGVTGSDKVAEVFADFMQDFYNARPLDPEAEVLDFIKDCPVKYLRLEHRKELEGEVTLEEIALAMGQIQAGKAPGPKGYL</sequence>
<name>A0AAV7SZR8_PLEWA</name>
<dbReference type="Proteomes" id="UP001066276">
    <property type="component" value="Chromosome 4_1"/>
</dbReference>
<evidence type="ECO:0000313" key="2">
    <source>
        <dbReference type="EMBL" id="KAJ1169732.1"/>
    </source>
</evidence>
<organism evidence="2 3">
    <name type="scientific">Pleurodeles waltl</name>
    <name type="common">Iberian ribbed newt</name>
    <dbReference type="NCBI Taxonomy" id="8319"/>
    <lineage>
        <taxon>Eukaryota</taxon>
        <taxon>Metazoa</taxon>
        <taxon>Chordata</taxon>
        <taxon>Craniata</taxon>
        <taxon>Vertebrata</taxon>
        <taxon>Euteleostomi</taxon>
        <taxon>Amphibia</taxon>
        <taxon>Batrachia</taxon>
        <taxon>Caudata</taxon>
        <taxon>Salamandroidea</taxon>
        <taxon>Salamandridae</taxon>
        <taxon>Pleurodelinae</taxon>
        <taxon>Pleurodeles</taxon>
    </lineage>
</organism>
<proteinExistence type="predicted"/>
<dbReference type="EMBL" id="JANPWB010000007">
    <property type="protein sequence ID" value="KAJ1169732.1"/>
    <property type="molecule type" value="Genomic_DNA"/>
</dbReference>
<reference evidence="2" key="1">
    <citation type="journal article" date="2022" name="bioRxiv">
        <title>Sequencing and chromosome-scale assembly of the giantPleurodeles waltlgenome.</title>
        <authorList>
            <person name="Brown T."/>
            <person name="Elewa A."/>
            <person name="Iarovenko S."/>
            <person name="Subramanian E."/>
            <person name="Araus A.J."/>
            <person name="Petzold A."/>
            <person name="Susuki M."/>
            <person name="Suzuki K.-i.T."/>
            <person name="Hayashi T."/>
            <person name="Toyoda A."/>
            <person name="Oliveira C."/>
            <person name="Osipova E."/>
            <person name="Leigh N.D."/>
            <person name="Simon A."/>
            <person name="Yun M.H."/>
        </authorList>
    </citation>
    <scope>NUCLEOTIDE SEQUENCE</scope>
    <source>
        <strain evidence="2">20211129_DDA</strain>
        <tissue evidence="2">Liver</tissue>
    </source>
</reference>
<protein>
    <submittedName>
        <fullName evidence="2">Uncharacterized protein</fullName>
    </submittedName>
</protein>
<comment type="caution">
    <text evidence="2">The sequence shown here is derived from an EMBL/GenBank/DDBJ whole genome shotgun (WGS) entry which is preliminary data.</text>
</comment>